<keyword evidence="1" id="KW-0732">Signal</keyword>
<sequence length="163" mass="17049">MVTRRWGTTPLALGLAALAAAGCSAAAVSPGPPGSPAPPPQPQIFQAESVARQEFGLLAGGGWAQAWALWDDSGQQAISQADFVKLNTECRPALGVPYVIGKSTELGRGTVRVDWQHGAENGSNTLEFTRGSWHFAPDAASLADYRKGVDQVVAQRRAAAACH</sequence>
<name>A0A561UBY4_9ACTN</name>
<organism evidence="2 3">
    <name type="scientific">Kitasatospora viridis</name>
    <dbReference type="NCBI Taxonomy" id="281105"/>
    <lineage>
        <taxon>Bacteria</taxon>
        <taxon>Bacillati</taxon>
        <taxon>Actinomycetota</taxon>
        <taxon>Actinomycetes</taxon>
        <taxon>Kitasatosporales</taxon>
        <taxon>Streptomycetaceae</taxon>
        <taxon>Kitasatospora</taxon>
    </lineage>
</organism>
<dbReference type="PROSITE" id="PS51257">
    <property type="entry name" value="PROKAR_LIPOPROTEIN"/>
    <property type="match status" value="1"/>
</dbReference>
<protein>
    <recommendedName>
        <fullName evidence="4">Lipoprotein</fullName>
    </recommendedName>
</protein>
<proteinExistence type="predicted"/>
<evidence type="ECO:0000313" key="3">
    <source>
        <dbReference type="Proteomes" id="UP000317940"/>
    </source>
</evidence>
<dbReference type="AlphaFoldDB" id="A0A561UBY4"/>
<dbReference type="EMBL" id="VIWT01000001">
    <property type="protein sequence ID" value="TWF96873.1"/>
    <property type="molecule type" value="Genomic_DNA"/>
</dbReference>
<accession>A0A561UBY4</accession>
<evidence type="ECO:0008006" key="4">
    <source>
        <dbReference type="Google" id="ProtNLM"/>
    </source>
</evidence>
<keyword evidence="3" id="KW-1185">Reference proteome</keyword>
<feature type="chain" id="PRO_5021973634" description="Lipoprotein" evidence="1">
    <location>
        <begin position="27"/>
        <end position="163"/>
    </location>
</feature>
<evidence type="ECO:0000256" key="1">
    <source>
        <dbReference type="SAM" id="SignalP"/>
    </source>
</evidence>
<feature type="signal peptide" evidence="1">
    <location>
        <begin position="1"/>
        <end position="26"/>
    </location>
</feature>
<dbReference type="OrthoDB" id="3687522at2"/>
<reference evidence="2 3" key="1">
    <citation type="submission" date="2019-06" db="EMBL/GenBank/DDBJ databases">
        <title>Sequencing the genomes of 1000 actinobacteria strains.</title>
        <authorList>
            <person name="Klenk H.-P."/>
        </authorList>
    </citation>
    <scope>NUCLEOTIDE SEQUENCE [LARGE SCALE GENOMIC DNA]</scope>
    <source>
        <strain evidence="2 3">DSM 44826</strain>
    </source>
</reference>
<comment type="caution">
    <text evidence="2">The sequence shown here is derived from an EMBL/GenBank/DDBJ whole genome shotgun (WGS) entry which is preliminary data.</text>
</comment>
<gene>
    <name evidence="2" type="ORF">FHX73_11647</name>
</gene>
<dbReference type="RefSeq" id="WP_145903169.1">
    <property type="nucleotide sequence ID" value="NZ_BAAAMZ010000042.1"/>
</dbReference>
<evidence type="ECO:0000313" key="2">
    <source>
        <dbReference type="EMBL" id="TWF96873.1"/>
    </source>
</evidence>
<dbReference type="Proteomes" id="UP000317940">
    <property type="component" value="Unassembled WGS sequence"/>
</dbReference>